<keyword evidence="3" id="KW-1185">Reference proteome</keyword>
<evidence type="ECO:0008006" key="4">
    <source>
        <dbReference type="Google" id="ProtNLM"/>
    </source>
</evidence>
<feature type="chain" id="PRO_5016236255" description="Peptidase inhibitor family I36 protein" evidence="1">
    <location>
        <begin position="20"/>
        <end position="192"/>
    </location>
</feature>
<organism evidence="2 3">
    <name type="scientific">Streptomyces cadmiisoli</name>
    <dbReference type="NCBI Taxonomy" id="2184053"/>
    <lineage>
        <taxon>Bacteria</taxon>
        <taxon>Bacillati</taxon>
        <taxon>Actinomycetota</taxon>
        <taxon>Actinomycetes</taxon>
        <taxon>Kitasatosporales</taxon>
        <taxon>Streptomycetaceae</taxon>
        <taxon>Streptomyces</taxon>
        <taxon>Streptomyces aurantiacus group</taxon>
    </lineage>
</organism>
<dbReference type="KEGG" id="scad:DN051_37680"/>
<name>A0A2Z4J969_9ACTN</name>
<feature type="signal peptide" evidence="1">
    <location>
        <begin position="1"/>
        <end position="19"/>
    </location>
</feature>
<evidence type="ECO:0000313" key="3">
    <source>
        <dbReference type="Proteomes" id="UP000249616"/>
    </source>
</evidence>
<protein>
    <recommendedName>
        <fullName evidence="4">Peptidase inhibitor family I36 protein</fullName>
    </recommendedName>
</protein>
<proteinExistence type="predicted"/>
<sequence>MVTVAAASALLGFGTTAVAAAPADATTSSSGSAAPFAEQARAAHLTAAQTSALKSEVKRYLMKTGGKQVALNKIEVDGATLLVAIPGEDRPRDFAAGKGTRAAADPCLTGAVYSGYFCVYSQEVYQGSYYYWYSCAKRSMPWAGYGSWINDQTPGTRATFYNSSGGVAYTTPAPYSSDDSYYWTPIWHVRNC</sequence>
<reference evidence="2 3" key="1">
    <citation type="journal article" date="2019" name="Int. J. Syst. Evol. Microbiol.">
        <title>Streptomyces cadmiisoli sp. nov., a novel actinomycete isolated from cadmium-contaminated soil.</title>
        <authorList>
            <person name="Li K."/>
            <person name="Tang X."/>
            <person name="Zhao J."/>
            <person name="Guo Y."/>
            <person name="Tang Y."/>
            <person name="Gao J."/>
        </authorList>
    </citation>
    <scope>NUCLEOTIDE SEQUENCE [LARGE SCALE GENOMIC DNA]</scope>
    <source>
        <strain evidence="2 3">ZFG47</strain>
    </source>
</reference>
<evidence type="ECO:0000256" key="1">
    <source>
        <dbReference type="SAM" id="SignalP"/>
    </source>
</evidence>
<accession>A0A2Z4J969</accession>
<dbReference type="EMBL" id="CP030073">
    <property type="protein sequence ID" value="AWW41675.1"/>
    <property type="molecule type" value="Genomic_DNA"/>
</dbReference>
<dbReference type="Proteomes" id="UP000249616">
    <property type="component" value="Chromosome"/>
</dbReference>
<gene>
    <name evidence="2" type="ORF">DN051_37680</name>
</gene>
<evidence type="ECO:0000313" key="2">
    <source>
        <dbReference type="EMBL" id="AWW41675.1"/>
    </source>
</evidence>
<dbReference type="AlphaFoldDB" id="A0A2Z4J969"/>
<keyword evidence="1" id="KW-0732">Signal</keyword>